<dbReference type="AlphaFoldDB" id="C1BVG8"/>
<gene>
    <name evidence="1" type="primary">CI085</name>
</gene>
<evidence type="ECO:0000313" key="1">
    <source>
        <dbReference type="EMBL" id="ACO13021.1"/>
    </source>
</evidence>
<organism evidence="1">
    <name type="scientific">Lepeophtheirus salmonis</name>
    <name type="common">Salmon louse</name>
    <name type="synonym">Caligus salmonis</name>
    <dbReference type="NCBI Taxonomy" id="72036"/>
    <lineage>
        <taxon>Eukaryota</taxon>
        <taxon>Metazoa</taxon>
        <taxon>Ecdysozoa</taxon>
        <taxon>Arthropoda</taxon>
        <taxon>Crustacea</taxon>
        <taxon>Multicrustacea</taxon>
        <taxon>Hexanauplia</taxon>
        <taxon>Copepoda</taxon>
        <taxon>Siphonostomatoida</taxon>
        <taxon>Caligidae</taxon>
        <taxon>Lepeophtheirus</taxon>
    </lineage>
</organism>
<accession>C1BVG8</accession>
<protein>
    <submittedName>
        <fullName evidence="1">C9orf85 homolog</fullName>
    </submittedName>
</protein>
<dbReference type="Pfam" id="PF10217">
    <property type="entry name" value="DUF2039"/>
    <property type="match status" value="1"/>
</dbReference>
<dbReference type="InterPro" id="IPR019351">
    <property type="entry name" value="DUF2039"/>
</dbReference>
<reference evidence="1" key="1">
    <citation type="submission" date="2009-06" db="EMBL/GenBank/DDBJ databases">
        <title>Lepeophtheirus salmonis ESTs and full-length cDNAs.</title>
        <authorList>
            <person name="Yasuike M."/>
            <person name="von Schalburg K."/>
            <person name="Cooper G."/>
            <person name="Leong J."/>
            <person name="Jones S.R.M."/>
            <person name="Koop B.F."/>
        </authorList>
    </citation>
    <scope>NUCLEOTIDE SEQUENCE</scope>
    <source>
        <strain evidence="1">Pacific form</strain>
        <tissue evidence="1">Whole</tissue>
    </source>
</reference>
<sequence length="113" mass="12803">MSTARRAGNTRTRPQKHQNEFAWSFAKHKTDPTTKVIQNVVITNCCRRCTDILNWKISYGKYKPLSRPSKCVKCSNRTIKYAYHVLCTDCSLPNGLCAKCGESAEIVQDNSSE</sequence>
<dbReference type="OrthoDB" id="250548at2759"/>
<name>C1BVG8_LEPSM</name>
<proteinExistence type="evidence at transcript level"/>
<dbReference type="EMBL" id="BT078597">
    <property type="protein sequence ID" value="ACO13021.1"/>
    <property type="molecule type" value="mRNA"/>
</dbReference>
<dbReference type="PANTHER" id="PTHR22876">
    <property type="entry name" value="ZGC:101016"/>
    <property type="match status" value="1"/>
</dbReference>
<dbReference type="PANTHER" id="PTHR22876:SF5">
    <property type="entry name" value="CHROMOSOME 9 OPEN READING FRAME 85"/>
    <property type="match status" value="1"/>
</dbReference>